<dbReference type="SUPFAM" id="SSF53187">
    <property type="entry name" value="Zn-dependent exopeptidases"/>
    <property type="match status" value="1"/>
</dbReference>
<evidence type="ECO:0000313" key="6">
    <source>
        <dbReference type="Proteomes" id="UP001603013"/>
    </source>
</evidence>
<dbReference type="Gene3D" id="3.30.70.360">
    <property type="match status" value="1"/>
</dbReference>
<keyword evidence="2" id="KW-0479">Metal-binding</keyword>
<dbReference type="Gene3D" id="3.40.630.10">
    <property type="entry name" value="Zn peptidases"/>
    <property type="match status" value="1"/>
</dbReference>
<dbReference type="InterPro" id="IPR002933">
    <property type="entry name" value="Peptidase_M20"/>
</dbReference>
<dbReference type="Pfam" id="PF07687">
    <property type="entry name" value="M20_dimer"/>
    <property type="match status" value="1"/>
</dbReference>
<evidence type="ECO:0000313" key="5">
    <source>
        <dbReference type="EMBL" id="MFF8275967.1"/>
    </source>
</evidence>
<dbReference type="Proteomes" id="UP001603013">
    <property type="component" value="Unassembled WGS sequence"/>
</dbReference>
<dbReference type="PANTHER" id="PTHR43270">
    <property type="entry name" value="BETA-ALA-HIS DIPEPTIDASE"/>
    <property type="match status" value="1"/>
</dbReference>
<keyword evidence="3" id="KW-0378">Hydrolase</keyword>
<name>A0ABW6Y829_9ACTN</name>
<evidence type="ECO:0000256" key="1">
    <source>
        <dbReference type="ARBA" id="ARBA00022670"/>
    </source>
</evidence>
<dbReference type="EMBL" id="JBIBSM010000003">
    <property type="protein sequence ID" value="MFF8275967.1"/>
    <property type="molecule type" value="Genomic_DNA"/>
</dbReference>
<protein>
    <submittedName>
        <fullName evidence="5">M20/M25/M40 family metallo-hydrolase</fullName>
    </submittedName>
</protein>
<keyword evidence="1" id="KW-0645">Protease</keyword>
<feature type="domain" description="Peptidase M20 dimerisation" evidence="4">
    <location>
        <begin position="206"/>
        <end position="365"/>
    </location>
</feature>
<dbReference type="InterPro" id="IPR051458">
    <property type="entry name" value="Cyt/Met_Dipeptidase"/>
</dbReference>
<keyword evidence="6" id="KW-1185">Reference proteome</keyword>
<dbReference type="Pfam" id="PF01546">
    <property type="entry name" value="Peptidase_M20"/>
    <property type="match status" value="1"/>
</dbReference>
<dbReference type="PANTHER" id="PTHR43270:SF12">
    <property type="entry name" value="SUCCINYL-DIAMINOPIMELATE DESUCCINYLASE"/>
    <property type="match status" value="1"/>
</dbReference>
<dbReference type="RefSeq" id="WP_391933554.1">
    <property type="nucleotide sequence ID" value="NZ_JBIBSM010000003.1"/>
</dbReference>
<gene>
    <name evidence="5" type="ORF">ACF05T_07610</name>
</gene>
<evidence type="ECO:0000256" key="2">
    <source>
        <dbReference type="ARBA" id="ARBA00022723"/>
    </source>
</evidence>
<accession>A0ABW6Y829</accession>
<dbReference type="InterPro" id="IPR011650">
    <property type="entry name" value="Peptidase_M20_dimer"/>
</dbReference>
<evidence type="ECO:0000256" key="3">
    <source>
        <dbReference type="ARBA" id="ARBA00022801"/>
    </source>
</evidence>
<organism evidence="5 6">
    <name type="scientific">Streptomyces lateritius</name>
    <dbReference type="NCBI Taxonomy" id="67313"/>
    <lineage>
        <taxon>Bacteria</taxon>
        <taxon>Bacillati</taxon>
        <taxon>Actinomycetota</taxon>
        <taxon>Actinomycetes</taxon>
        <taxon>Kitasatosporales</taxon>
        <taxon>Streptomycetaceae</taxon>
        <taxon>Streptomyces</taxon>
    </lineage>
</organism>
<evidence type="ECO:0000259" key="4">
    <source>
        <dbReference type="Pfam" id="PF07687"/>
    </source>
</evidence>
<sequence length="478" mass="51488">MSDPADRVLRTTVVDQTDPMLRALATWVSIPSVSAEDAHAVDVTRSARWLCAALREEGFPVVEEWGTDGLPAVYACRPADDPAAPALLVYSHHDVHAVKEEEWRETPPFTPALREGRLYGRGASDAKGQVLCHLWALRAHMAALRGTGLGEAPAVTLKLLVEGEEETGSVHLADLLADHQRELAADVVMVSDTMLWSLEDAAVCTAVRGSVNARLEIRGADRDLHSGAASGGAPNALDELCRLLGGLHDEHGRVSLPGFYEPVRELSPAERAELDALPPFDPAAWTTATGTFGIPGDDGRDVRERVWFRPSAEISSMTGGDPEGPVSGLIPAGASANLLLRLVPDQRADDVAAQLRAWLHHHARAWFRYDLHVSPTISDPYTTPSGHPALAALRRSMSRAFDAPARRMGNGGAAPAAQLARSLDAPVLFFGTGLLDDRWHGPDEKVEVEALQRGAHTLAAFYQELSEGPDARRGRTRA</sequence>
<proteinExistence type="predicted"/>
<comment type="caution">
    <text evidence="5">The sequence shown here is derived from an EMBL/GenBank/DDBJ whole genome shotgun (WGS) entry which is preliminary data.</text>
</comment>
<reference evidence="5 6" key="1">
    <citation type="submission" date="2024-10" db="EMBL/GenBank/DDBJ databases">
        <title>The Natural Products Discovery Center: Release of the First 8490 Sequenced Strains for Exploring Actinobacteria Biosynthetic Diversity.</title>
        <authorList>
            <person name="Kalkreuter E."/>
            <person name="Kautsar S.A."/>
            <person name="Yang D."/>
            <person name="Bader C.D."/>
            <person name="Teijaro C.N."/>
            <person name="Fluegel L."/>
            <person name="Davis C.M."/>
            <person name="Simpson J.R."/>
            <person name="Lauterbach L."/>
            <person name="Steele A.D."/>
            <person name="Gui C."/>
            <person name="Meng S."/>
            <person name="Li G."/>
            <person name="Viehrig K."/>
            <person name="Ye F."/>
            <person name="Su P."/>
            <person name="Kiefer A.F."/>
            <person name="Nichols A."/>
            <person name="Cepeda A.J."/>
            <person name="Yan W."/>
            <person name="Fan B."/>
            <person name="Jiang Y."/>
            <person name="Adhikari A."/>
            <person name="Zheng C.-J."/>
            <person name="Schuster L."/>
            <person name="Cowan T.M."/>
            <person name="Smanski M.J."/>
            <person name="Chevrette M.G."/>
            <person name="De Carvalho L.P.S."/>
            <person name="Shen B."/>
        </authorList>
    </citation>
    <scope>NUCLEOTIDE SEQUENCE [LARGE SCALE GENOMIC DNA]</scope>
    <source>
        <strain evidence="5 6">NPDC015755</strain>
    </source>
</reference>